<dbReference type="Pfam" id="PF00106">
    <property type="entry name" value="adh_short"/>
    <property type="match status" value="1"/>
</dbReference>
<dbReference type="CDD" id="cd05374">
    <property type="entry name" value="17beta-HSD-like_SDR_c"/>
    <property type="match status" value="1"/>
</dbReference>
<dbReference type="Proteomes" id="UP001156882">
    <property type="component" value="Unassembled WGS sequence"/>
</dbReference>
<feature type="domain" description="Ketoreductase" evidence="4">
    <location>
        <begin position="3"/>
        <end position="188"/>
    </location>
</feature>
<dbReference type="Gene3D" id="3.40.50.720">
    <property type="entry name" value="NAD(P)-binding Rossmann-like Domain"/>
    <property type="match status" value="1"/>
</dbReference>
<dbReference type="InterPro" id="IPR002347">
    <property type="entry name" value="SDR_fam"/>
</dbReference>
<evidence type="ECO:0000256" key="3">
    <source>
        <dbReference type="RuleBase" id="RU000363"/>
    </source>
</evidence>
<dbReference type="EMBL" id="BSPC01000005">
    <property type="protein sequence ID" value="GLS17533.1"/>
    <property type="molecule type" value="Genomic_DNA"/>
</dbReference>
<dbReference type="PANTHER" id="PTHR43976">
    <property type="entry name" value="SHORT CHAIN DEHYDROGENASE"/>
    <property type="match status" value="1"/>
</dbReference>
<dbReference type="PRINTS" id="PR00080">
    <property type="entry name" value="SDRFAMILY"/>
</dbReference>
<accession>A0ABQ6CB45</accession>
<dbReference type="SUPFAM" id="SSF51735">
    <property type="entry name" value="NAD(P)-binding Rossmann-fold domains"/>
    <property type="match status" value="1"/>
</dbReference>
<name>A0ABQ6CB45_9HYPH</name>
<protein>
    <submittedName>
        <fullName evidence="5">Short-chain dehydrogenase/reductase</fullName>
    </submittedName>
</protein>
<dbReference type="InterPro" id="IPR057326">
    <property type="entry name" value="KR_dom"/>
</dbReference>
<comment type="similarity">
    <text evidence="1 3">Belongs to the short-chain dehydrogenases/reductases (SDR) family.</text>
</comment>
<proteinExistence type="inferred from homology"/>
<dbReference type="InterPro" id="IPR036291">
    <property type="entry name" value="NAD(P)-bd_dom_sf"/>
</dbReference>
<organism evidence="5 6">
    <name type="scientific">Labrys miyagiensis</name>
    <dbReference type="NCBI Taxonomy" id="346912"/>
    <lineage>
        <taxon>Bacteria</taxon>
        <taxon>Pseudomonadati</taxon>
        <taxon>Pseudomonadota</taxon>
        <taxon>Alphaproteobacteria</taxon>
        <taxon>Hyphomicrobiales</taxon>
        <taxon>Xanthobacteraceae</taxon>
        <taxon>Labrys</taxon>
    </lineage>
</organism>
<evidence type="ECO:0000313" key="5">
    <source>
        <dbReference type="EMBL" id="GLS17533.1"/>
    </source>
</evidence>
<evidence type="ECO:0000256" key="1">
    <source>
        <dbReference type="ARBA" id="ARBA00006484"/>
    </source>
</evidence>
<evidence type="ECO:0000256" key="2">
    <source>
        <dbReference type="ARBA" id="ARBA00023002"/>
    </source>
</evidence>
<evidence type="ECO:0000259" key="4">
    <source>
        <dbReference type="SMART" id="SM00822"/>
    </source>
</evidence>
<reference evidence="6" key="1">
    <citation type="journal article" date="2019" name="Int. J. Syst. Evol. Microbiol.">
        <title>The Global Catalogue of Microorganisms (GCM) 10K type strain sequencing project: providing services to taxonomists for standard genome sequencing and annotation.</title>
        <authorList>
            <consortium name="The Broad Institute Genomics Platform"/>
            <consortium name="The Broad Institute Genome Sequencing Center for Infectious Disease"/>
            <person name="Wu L."/>
            <person name="Ma J."/>
        </authorList>
    </citation>
    <scope>NUCLEOTIDE SEQUENCE [LARGE SCALE GENOMIC DNA]</scope>
    <source>
        <strain evidence="6">NBRC 101365</strain>
    </source>
</reference>
<keyword evidence="2" id="KW-0560">Oxidoreductase</keyword>
<dbReference type="RefSeq" id="WP_284310346.1">
    <property type="nucleotide sequence ID" value="NZ_BSPC01000005.1"/>
</dbReference>
<dbReference type="PRINTS" id="PR00081">
    <property type="entry name" value="GDHRDH"/>
</dbReference>
<comment type="caution">
    <text evidence="5">The sequence shown here is derived from an EMBL/GenBank/DDBJ whole genome shotgun (WGS) entry which is preliminary data.</text>
</comment>
<evidence type="ECO:0000313" key="6">
    <source>
        <dbReference type="Proteomes" id="UP001156882"/>
    </source>
</evidence>
<dbReference type="PANTHER" id="PTHR43976:SF16">
    <property type="entry name" value="SHORT-CHAIN DEHYDROGENASE_REDUCTASE FAMILY PROTEIN"/>
    <property type="match status" value="1"/>
</dbReference>
<keyword evidence="6" id="KW-1185">Reference proteome</keyword>
<gene>
    <name evidence="5" type="ORF">GCM10007874_05480</name>
</gene>
<dbReference type="InterPro" id="IPR051911">
    <property type="entry name" value="SDR_oxidoreductase"/>
</dbReference>
<dbReference type="SMART" id="SM00822">
    <property type="entry name" value="PKS_KR"/>
    <property type="match status" value="1"/>
</dbReference>
<sequence>MSQVWLITGAARGLGRSIVEAALAAGNKVVATARDPGRLADLKAEHGDSLLTFALDVTDAEASGKAVQVAITAFGRLDVLVNNAGFGHIAPFEQASAEDFKAQIDTNLYGVVNLTRAALPMMRKQRSGTIINVSSVGGRLATPGLSAYQAAKWAVGGFTEVLALEAAPFGVKVIALEPGGMRTDWGHTAHGNVPDLLPDYQPSVGGILQLMQAYAGNEVGDPDKIARLVVSLPGRESLPNHLVLGSDALYVLGQAEAVRQKAASEWAEVSASTDFEGSNATALLDSLHP</sequence>